<dbReference type="EMBL" id="CP136865">
    <property type="protein sequence ID" value="WOJ95459.1"/>
    <property type="molecule type" value="Genomic_DNA"/>
</dbReference>
<gene>
    <name evidence="2" type="ORF">R0137_09330</name>
</gene>
<feature type="transmembrane region" description="Helical" evidence="1">
    <location>
        <begin position="52"/>
        <end position="72"/>
    </location>
</feature>
<evidence type="ECO:0000256" key="1">
    <source>
        <dbReference type="SAM" id="Phobius"/>
    </source>
</evidence>
<accession>A0ABZ0I9K1</accession>
<sequence>MTEPEVIEMINSHASAAMNSFTIYLTLTFAFLTTIYVVGAKLSKTQAVVVTLLYQAWAISFGLVSITHLRAFDSIAREYPEFMRSQLFTLPWSYFSLAIIVFGLLVSLSYAISNRKESSLAAKVNIADG</sequence>
<keyword evidence="1" id="KW-0812">Transmembrane</keyword>
<reference evidence="2 3" key="1">
    <citation type="submission" date="2023-10" db="EMBL/GenBank/DDBJ databases">
        <title>Two novel species belonging to the OM43/NOR5 clade.</title>
        <authorList>
            <person name="Park M."/>
        </authorList>
    </citation>
    <scope>NUCLEOTIDE SEQUENCE [LARGE SCALE GENOMIC DNA]</scope>
    <source>
        <strain evidence="2 3">IMCC45268</strain>
    </source>
</reference>
<proteinExistence type="predicted"/>
<protein>
    <submittedName>
        <fullName evidence="2">Uncharacterized protein</fullName>
    </submittedName>
</protein>
<evidence type="ECO:0000313" key="3">
    <source>
        <dbReference type="Proteomes" id="UP001626549"/>
    </source>
</evidence>
<feature type="transmembrane region" description="Helical" evidence="1">
    <location>
        <begin position="21"/>
        <end position="40"/>
    </location>
</feature>
<organism evidence="2 3">
    <name type="scientific">Congregibacter brevis</name>
    <dbReference type="NCBI Taxonomy" id="3081201"/>
    <lineage>
        <taxon>Bacteria</taxon>
        <taxon>Pseudomonadati</taxon>
        <taxon>Pseudomonadota</taxon>
        <taxon>Gammaproteobacteria</taxon>
        <taxon>Cellvibrionales</taxon>
        <taxon>Halieaceae</taxon>
        <taxon>Congregibacter</taxon>
    </lineage>
</organism>
<evidence type="ECO:0000313" key="2">
    <source>
        <dbReference type="EMBL" id="WOJ95459.1"/>
    </source>
</evidence>
<name>A0ABZ0I9K1_9GAMM</name>
<dbReference type="Proteomes" id="UP001626549">
    <property type="component" value="Chromosome"/>
</dbReference>
<keyword evidence="3" id="KW-1185">Reference proteome</keyword>
<dbReference type="RefSeq" id="WP_407326157.1">
    <property type="nucleotide sequence ID" value="NZ_CP136865.1"/>
</dbReference>
<keyword evidence="1" id="KW-0472">Membrane</keyword>
<keyword evidence="1" id="KW-1133">Transmembrane helix</keyword>
<feature type="transmembrane region" description="Helical" evidence="1">
    <location>
        <begin position="92"/>
        <end position="113"/>
    </location>
</feature>